<evidence type="ECO:0000256" key="2">
    <source>
        <dbReference type="ARBA" id="ARBA00009554"/>
    </source>
</evidence>
<dbReference type="GO" id="GO:0005739">
    <property type="term" value="C:mitochondrion"/>
    <property type="evidence" value="ECO:0007669"/>
    <property type="project" value="UniProtKB-SubCell"/>
</dbReference>
<dbReference type="PANTHER" id="PTHR28133">
    <property type="entry name" value="REQUIRED FOR RESPIRATORY GROWTH PROTEIN 7, MITOCHONDRIAL"/>
    <property type="match status" value="1"/>
</dbReference>
<evidence type="ECO:0000256" key="1">
    <source>
        <dbReference type="ARBA" id="ARBA00004173"/>
    </source>
</evidence>
<dbReference type="EMBL" id="KV454541">
    <property type="protein sequence ID" value="ODV66952.1"/>
    <property type="molecule type" value="Genomic_DNA"/>
</dbReference>
<gene>
    <name evidence="5" type="ORF">HYPBUDRAFT_110107</name>
</gene>
<evidence type="ECO:0000256" key="3">
    <source>
        <dbReference type="ARBA" id="ARBA00014638"/>
    </source>
</evidence>
<evidence type="ECO:0000313" key="5">
    <source>
        <dbReference type="EMBL" id="ODV66952.1"/>
    </source>
</evidence>
<organism evidence="5 6">
    <name type="scientific">Hyphopichia burtonii NRRL Y-1933</name>
    <dbReference type="NCBI Taxonomy" id="984485"/>
    <lineage>
        <taxon>Eukaryota</taxon>
        <taxon>Fungi</taxon>
        <taxon>Dikarya</taxon>
        <taxon>Ascomycota</taxon>
        <taxon>Saccharomycotina</taxon>
        <taxon>Pichiomycetes</taxon>
        <taxon>Debaryomycetaceae</taxon>
        <taxon>Hyphopichia</taxon>
    </lineage>
</organism>
<dbReference type="RefSeq" id="XP_020076019.1">
    <property type="nucleotide sequence ID" value="XM_020218744.1"/>
</dbReference>
<name>A0A1E4RI56_9ASCO</name>
<reference evidence="6" key="1">
    <citation type="submission" date="2016-05" db="EMBL/GenBank/DDBJ databases">
        <title>Comparative genomics of biotechnologically important yeasts.</title>
        <authorList>
            <consortium name="DOE Joint Genome Institute"/>
            <person name="Riley R."/>
            <person name="Haridas S."/>
            <person name="Wolfe K.H."/>
            <person name="Lopes M.R."/>
            <person name="Hittinger C.T."/>
            <person name="Goker M."/>
            <person name="Salamov A."/>
            <person name="Wisecaver J."/>
            <person name="Long T.M."/>
            <person name="Aerts A.L."/>
            <person name="Barry K."/>
            <person name="Choi C."/>
            <person name="Clum A."/>
            <person name="Coughlan A.Y."/>
            <person name="Deshpande S."/>
            <person name="Douglass A.P."/>
            <person name="Hanson S.J."/>
            <person name="Klenk H.-P."/>
            <person name="Labutti K."/>
            <person name="Lapidus A."/>
            <person name="Lindquist E."/>
            <person name="Lipzen A."/>
            <person name="Meier-Kolthoff J.P."/>
            <person name="Ohm R.A."/>
            <person name="Otillar R.P."/>
            <person name="Pangilinan J."/>
            <person name="Peng Y."/>
            <person name="Rokas A."/>
            <person name="Rosa C.A."/>
            <person name="Scheuner C."/>
            <person name="Sibirny A.A."/>
            <person name="Slot J.C."/>
            <person name="Stielow J.B."/>
            <person name="Sun H."/>
            <person name="Kurtzman C.P."/>
            <person name="Blackwell M."/>
            <person name="Grigoriev I.V."/>
            <person name="Jeffries T.W."/>
        </authorList>
    </citation>
    <scope>NUCLEOTIDE SEQUENCE [LARGE SCALE GENOMIC DNA]</scope>
    <source>
        <strain evidence="6">NRRL Y-1933</strain>
    </source>
</reference>
<evidence type="ECO:0000313" key="6">
    <source>
        <dbReference type="Proteomes" id="UP000095085"/>
    </source>
</evidence>
<accession>A0A1E4RI56</accession>
<evidence type="ECO:0000256" key="4">
    <source>
        <dbReference type="ARBA" id="ARBA00023128"/>
    </source>
</evidence>
<comment type="subcellular location">
    <subcellularLocation>
        <location evidence="1">Mitochondrion</location>
    </subcellularLocation>
</comment>
<keyword evidence="4" id="KW-0496">Mitochondrion</keyword>
<protein>
    <recommendedName>
        <fullName evidence="3">Required for respiratory growth protein 7, mitochondrial</fullName>
    </recommendedName>
</protein>
<dbReference type="OrthoDB" id="20734at2759"/>
<proteinExistence type="inferred from homology"/>
<dbReference type="AlphaFoldDB" id="A0A1E4RI56"/>
<comment type="similarity">
    <text evidence="2">Belongs to the RRG7 family.</text>
</comment>
<keyword evidence="6" id="KW-1185">Reference proteome</keyword>
<dbReference type="Proteomes" id="UP000095085">
    <property type="component" value="Unassembled WGS sequence"/>
</dbReference>
<dbReference type="PANTHER" id="PTHR28133:SF1">
    <property type="entry name" value="REQUIRED FOR RESPIRATORY GROWTH PROTEIN 7, MITOCHONDRIAL"/>
    <property type="match status" value="1"/>
</dbReference>
<dbReference type="InterPro" id="IPR018828">
    <property type="entry name" value="RRG7"/>
</dbReference>
<dbReference type="GeneID" id="30993294"/>
<sequence length="240" mass="27732">MLALTSRSVLRRIRPCRVSVGACQKLSLARDVQSYFDYCSKNKVAMDSKVFKGTLYEFATKHFLETKLNCLELNRIGGAFDNGVDIYGKWNLQPYVDFELQNLNGKLIDRLTKKPFNNGKELYLNILVQCKNYRKKINASTIREIPGIYNYHIKNKHEANNTFFFLFSPFPLTKQGQSQIDSTDVPIIHFKLSPLTLESSGNPYDLKNWLGGELNSVYMNEKARSLLKGFRMDIHWQLLT</sequence>
<dbReference type="Pfam" id="PF10356">
    <property type="entry name" value="RRG7"/>
    <property type="match status" value="1"/>
</dbReference>